<comment type="similarity">
    <text evidence="7">Belongs to the glycosyl hydrolase 24 family.</text>
</comment>
<feature type="compositionally biased region" description="Low complexity" evidence="9">
    <location>
        <begin position="586"/>
        <end position="597"/>
    </location>
</feature>
<organism evidence="11 12">
    <name type="scientific">Asticcacaulis biprosthecium C19</name>
    <dbReference type="NCBI Taxonomy" id="715226"/>
    <lineage>
        <taxon>Bacteria</taxon>
        <taxon>Pseudomonadati</taxon>
        <taxon>Pseudomonadota</taxon>
        <taxon>Alphaproteobacteria</taxon>
        <taxon>Caulobacterales</taxon>
        <taxon>Caulobacteraceae</taxon>
        <taxon>Asticcacaulis</taxon>
    </lineage>
</organism>
<dbReference type="eggNOG" id="COG3772">
    <property type="taxonomic scope" value="Bacteria"/>
</dbReference>
<dbReference type="InterPro" id="IPR051018">
    <property type="entry name" value="Bacteriophage_GH24"/>
</dbReference>
<dbReference type="GO" id="GO:0009253">
    <property type="term" value="P:peptidoglycan catabolic process"/>
    <property type="evidence" value="ECO:0007669"/>
    <property type="project" value="InterPro"/>
</dbReference>
<feature type="region of interest" description="Disordered" evidence="9">
    <location>
        <begin position="527"/>
        <end position="612"/>
    </location>
</feature>
<dbReference type="GO" id="GO:0031640">
    <property type="term" value="P:killing of cells of another organism"/>
    <property type="evidence" value="ECO:0007669"/>
    <property type="project" value="UniProtKB-KW"/>
</dbReference>
<dbReference type="Proteomes" id="UP000006512">
    <property type="component" value="Unassembled WGS sequence"/>
</dbReference>
<feature type="coiled-coil region" evidence="8">
    <location>
        <begin position="292"/>
        <end position="393"/>
    </location>
</feature>
<evidence type="ECO:0000256" key="2">
    <source>
        <dbReference type="ARBA" id="ARBA00022529"/>
    </source>
</evidence>
<dbReference type="InterPro" id="IPR023347">
    <property type="entry name" value="Lysozyme_dom_sf"/>
</dbReference>
<dbReference type="AlphaFoldDB" id="F4QRL4"/>
<keyword evidence="3 7" id="KW-0081">Bacteriolytic enzyme</keyword>
<dbReference type="eggNOG" id="COG3064">
    <property type="taxonomic scope" value="Bacteria"/>
</dbReference>
<dbReference type="InterPro" id="IPR002196">
    <property type="entry name" value="Glyco_hydro_24"/>
</dbReference>
<protein>
    <recommendedName>
        <fullName evidence="7">Lysozyme</fullName>
        <ecNumber evidence="7">3.2.1.17</ecNumber>
    </recommendedName>
</protein>
<dbReference type="HOGENOM" id="CLU_348042_0_0_5"/>
<evidence type="ECO:0000256" key="1">
    <source>
        <dbReference type="ARBA" id="ARBA00000632"/>
    </source>
</evidence>
<evidence type="ECO:0000256" key="7">
    <source>
        <dbReference type="RuleBase" id="RU003788"/>
    </source>
</evidence>
<evidence type="ECO:0000256" key="4">
    <source>
        <dbReference type="ARBA" id="ARBA00022801"/>
    </source>
</evidence>
<evidence type="ECO:0000256" key="9">
    <source>
        <dbReference type="SAM" id="MobiDB-lite"/>
    </source>
</evidence>
<dbReference type="PANTHER" id="PTHR38107:SF3">
    <property type="entry name" value="LYSOZYME RRRD-RELATED"/>
    <property type="match status" value="1"/>
</dbReference>
<keyword evidence="6 7" id="KW-0326">Glycosidase</keyword>
<reference evidence="12" key="1">
    <citation type="submission" date="2011-03" db="EMBL/GenBank/DDBJ databases">
        <title>Draft genome sequence of Brevundimonas diminuta.</title>
        <authorList>
            <person name="Brown P.J.B."/>
            <person name="Buechlein A."/>
            <person name="Hemmerich C."/>
            <person name="Brun Y.V."/>
        </authorList>
    </citation>
    <scope>NUCLEOTIDE SEQUENCE [LARGE SCALE GENOMIC DNA]</scope>
    <source>
        <strain evidence="12">C19</strain>
    </source>
</reference>
<feature type="compositionally biased region" description="Low complexity" evidence="9">
    <location>
        <begin position="534"/>
        <end position="551"/>
    </location>
</feature>
<keyword evidence="10" id="KW-0472">Membrane</keyword>
<evidence type="ECO:0000313" key="12">
    <source>
        <dbReference type="Proteomes" id="UP000006512"/>
    </source>
</evidence>
<dbReference type="EC" id="3.2.1.17" evidence="7"/>
<evidence type="ECO:0000256" key="10">
    <source>
        <dbReference type="SAM" id="Phobius"/>
    </source>
</evidence>
<evidence type="ECO:0000256" key="3">
    <source>
        <dbReference type="ARBA" id="ARBA00022638"/>
    </source>
</evidence>
<dbReference type="InterPro" id="IPR034690">
    <property type="entry name" value="Endolysin_T4_type"/>
</dbReference>
<feature type="compositionally biased region" description="Basic and acidic residues" evidence="9">
    <location>
        <begin position="429"/>
        <end position="496"/>
    </location>
</feature>
<proteinExistence type="inferred from homology"/>
<keyword evidence="5" id="KW-1035">Host cytoplasm</keyword>
<gene>
    <name evidence="11" type="ORF">ABI_31540</name>
</gene>
<dbReference type="GO" id="GO:0016998">
    <property type="term" value="P:cell wall macromolecule catabolic process"/>
    <property type="evidence" value="ECO:0007669"/>
    <property type="project" value="InterPro"/>
</dbReference>
<dbReference type="HAMAP" id="MF_04110">
    <property type="entry name" value="ENDOLYSIN_T4"/>
    <property type="match status" value="1"/>
</dbReference>
<dbReference type="InterPro" id="IPR023346">
    <property type="entry name" value="Lysozyme-like_dom_sf"/>
</dbReference>
<name>F4QRL4_9CAUL</name>
<feature type="transmembrane region" description="Helical" evidence="10">
    <location>
        <begin position="799"/>
        <end position="818"/>
    </location>
</feature>
<evidence type="ECO:0000256" key="5">
    <source>
        <dbReference type="ARBA" id="ARBA00023200"/>
    </source>
</evidence>
<feature type="compositionally biased region" description="Polar residues" evidence="9">
    <location>
        <begin position="564"/>
        <end position="585"/>
    </location>
</feature>
<dbReference type="STRING" id="715226.ABI_31540"/>
<accession>F4QRL4</accession>
<sequence length="826" mass="90237">MMRARQKVSRAGVELIKSFEGLRSTAARLPDGRWTLGYGHTFSARDGARVTQEDADALLRFDLLPIVDALNNLILVPLNQNQFDALVSFCFNIGVDNFGQSTVLKRINEGRMTEAALAMDAWRSAEFNGQTYVLAPLIRRRAAEKNLFLTPDEASGNAPTLLVRPVEDAGGVPLHQPSELNSPDRGGILSAFPVGVQQTAEPSVTPPSALPPEMLSPYARPAPATFGQPVAQPVVQPVAQPLAQPLERVVEALPEGLLASSALRETPMVEEAPLAHSPYAGEDPEPQMSPAVAAAIARAQEEQRLRDEAQQDIQRQAAALAAARAAEEARIAEQQRLEAARQEQERLDAERLERERAAITAEANKLEQERLERERLERERLAAAEAMRQEQARLELEHLDRERFAAEAARREQDRVEYERAAAAAAEAARLEQERQARERAVAEAARLEQETREREARDREAREREARDREAREREGREREAREREARELAEREKAAVQPASQPSDEEAEKIRKAEAAAALMRLYSPYGGGALGRPLAAPRLTPTPTLAPTSVPVQPAPAPEEFTNQSVIAPQSASSSPIELSSRPQPVAAPQAPAPEEADDEPEMMGFTPFKPVVSPSAMPAPVITALNPYAKPVAKAEPARVEPVKPELVKAQPEVVEVPRPRAVDLSAAPAAEAFTRPEPAQPAHWREQLQRPLPAGYAAHETAQPETQTSLLNANPAFDDDNSPWTIDGDRIALSADETHEEGVGLGKMILRTMKWIFVSGLGLLSLGVAAASWFKFQDPTAVRNGMAGDFKTLSIVAAAVGIFFVSVSVWLIMKRLGGLKD</sequence>
<feature type="transmembrane region" description="Helical" evidence="10">
    <location>
        <begin position="760"/>
        <end position="779"/>
    </location>
</feature>
<dbReference type="Gene3D" id="1.10.530.40">
    <property type="match status" value="1"/>
</dbReference>
<evidence type="ECO:0000313" key="11">
    <source>
        <dbReference type="EMBL" id="EGF90140.1"/>
    </source>
</evidence>
<dbReference type="SUPFAM" id="SSF53955">
    <property type="entry name" value="Lysozyme-like"/>
    <property type="match status" value="1"/>
</dbReference>
<dbReference type="GO" id="GO:0003796">
    <property type="term" value="F:lysozyme activity"/>
    <property type="evidence" value="ECO:0007669"/>
    <property type="project" value="UniProtKB-EC"/>
</dbReference>
<dbReference type="EMBL" id="GL883079">
    <property type="protein sequence ID" value="EGF90140.1"/>
    <property type="molecule type" value="Genomic_DNA"/>
</dbReference>
<keyword evidence="4 7" id="KW-0378">Hydrolase</keyword>
<evidence type="ECO:0000256" key="6">
    <source>
        <dbReference type="ARBA" id="ARBA00023295"/>
    </source>
</evidence>
<feature type="region of interest" description="Disordered" evidence="9">
    <location>
        <begin position="429"/>
        <end position="512"/>
    </location>
</feature>
<dbReference type="InterPro" id="IPR033907">
    <property type="entry name" value="Endolysin_autolysin"/>
</dbReference>
<comment type="catalytic activity">
    <reaction evidence="1 7">
        <text>Hydrolysis of (1-&gt;4)-beta-linkages between N-acetylmuramic acid and N-acetyl-D-glucosamine residues in a peptidoglycan and between N-acetyl-D-glucosamine residues in chitodextrins.</text>
        <dbReference type="EC" id="3.2.1.17"/>
    </reaction>
</comment>
<keyword evidence="8" id="KW-0175">Coiled coil</keyword>
<dbReference type="Pfam" id="PF00959">
    <property type="entry name" value="Phage_lysozyme"/>
    <property type="match status" value="1"/>
</dbReference>
<keyword evidence="10" id="KW-1133">Transmembrane helix</keyword>
<dbReference type="PANTHER" id="PTHR38107">
    <property type="match status" value="1"/>
</dbReference>
<evidence type="ECO:0000256" key="8">
    <source>
        <dbReference type="SAM" id="Coils"/>
    </source>
</evidence>
<dbReference type="GO" id="GO:0042742">
    <property type="term" value="P:defense response to bacterium"/>
    <property type="evidence" value="ECO:0007669"/>
    <property type="project" value="UniProtKB-KW"/>
</dbReference>
<keyword evidence="2 7" id="KW-0929">Antimicrobial</keyword>
<keyword evidence="12" id="KW-1185">Reference proteome</keyword>
<keyword evidence="10" id="KW-0812">Transmembrane</keyword>
<dbReference type="CDD" id="cd00737">
    <property type="entry name" value="lyz_endolysin_autolysin"/>
    <property type="match status" value="1"/>
</dbReference>